<dbReference type="PANTHER" id="PTHR30006:SF2">
    <property type="entry name" value="ABC TRANSPORTER SUBSTRATE-BINDING PROTEIN"/>
    <property type="match status" value="1"/>
</dbReference>
<dbReference type="STRING" id="464029.SAMN02982989_4117"/>
<evidence type="ECO:0000313" key="3">
    <source>
        <dbReference type="EMBL" id="SMF72127.1"/>
    </source>
</evidence>
<dbReference type="Pfam" id="PF13343">
    <property type="entry name" value="SBP_bac_6"/>
    <property type="match status" value="1"/>
</dbReference>
<evidence type="ECO:0000313" key="4">
    <source>
        <dbReference type="Proteomes" id="UP000192903"/>
    </source>
</evidence>
<dbReference type="OrthoDB" id="9766989at2"/>
<evidence type="ECO:0000256" key="2">
    <source>
        <dbReference type="SAM" id="SignalP"/>
    </source>
</evidence>
<name>A0A1X7GMS3_9HYPH</name>
<feature type="signal peptide" evidence="2">
    <location>
        <begin position="1"/>
        <end position="22"/>
    </location>
</feature>
<dbReference type="Proteomes" id="UP000192903">
    <property type="component" value="Unassembled WGS sequence"/>
</dbReference>
<feature type="chain" id="PRO_5012462780" evidence="2">
    <location>
        <begin position="23"/>
        <end position="339"/>
    </location>
</feature>
<proteinExistence type="predicted"/>
<reference evidence="4" key="1">
    <citation type="submission" date="2017-04" db="EMBL/GenBank/DDBJ databases">
        <authorList>
            <person name="Varghese N."/>
            <person name="Submissions S."/>
        </authorList>
    </citation>
    <scope>NUCLEOTIDE SEQUENCE [LARGE SCALE GENOMIC DNA]</scope>
    <source>
        <strain evidence="4">B4P</strain>
    </source>
</reference>
<dbReference type="GO" id="GO:0030975">
    <property type="term" value="F:thiamine binding"/>
    <property type="evidence" value="ECO:0007669"/>
    <property type="project" value="TreeGrafter"/>
</dbReference>
<evidence type="ECO:0000256" key="1">
    <source>
        <dbReference type="ARBA" id="ARBA00022729"/>
    </source>
</evidence>
<keyword evidence="1 2" id="KW-0732">Signal</keyword>
<dbReference type="RefSeq" id="WP_085424725.1">
    <property type="nucleotide sequence ID" value="NZ_FXAF01000011.1"/>
</dbReference>
<dbReference type="GO" id="GO:0015888">
    <property type="term" value="P:thiamine transport"/>
    <property type="evidence" value="ECO:0007669"/>
    <property type="project" value="TreeGrafter"/>
</dbReference>
<dbReference type="GO" id="GO:0030976">
    <property type="term" value="F:thiamine pyrophosphate binding"/>
    <property type="evidence" value="ECO:0007669"/>
    <property type="project" value="TreeGrafter"/>
</dbReference>
<dbReference type="PANTHER" id="PTHR30006">
    <property type="entry name" value="THIAMINE-BINDING PERIPLASMIC PROTEIN-RELATED"/>
    <property type="match status" value="1"/>
</dbReference>
<protein>
    <submittedName>
        <fullName evidence="3">Iron(III) transport system substrate-binding protein</fullName>
    </submittedName>
</protein>
<dbReference type="EMBL" id="FXAF01000011">
    <property type="protein sequence ID" value="SMF72127.1"/>
    <property type="molecule type" value="Genomic_DNA"/>
</dbReference>
<dbReference type="AlphaFoldDB" id="A0A1X7GMS3"/>
<dbReference type="GO" id="GO:0030288">
    <property type="term" value="C:outer membrane-bounded periplasmic space"/>
    <property type="evidence" value="ECO:0007669"/>
    <property type="project" value="TreeGrafter"/>
</dbReference>
<gene>
    <name evidence="3" type="ORF">SAMN02982989_4117</name>
</gene>
<accession>A0A1X7GMS3</accession>
<organism evidence="3 4">
    <name type="scientific">Xaviernesmea oryzae</name>
    <dbReference type="NCBI Taxonomy" id="464029"/>
    <lineage>
        <taxon>Bacteria</taxon>
        <taxon>Pseudomonadati</taxon>
        <taxon>Pseudomonadota</taxon>
        <taxon>Alphaproteobacteria</taxon>
        <taxon>Hyphomicrobiales</taxon>
        <taxon>Rhizobiaceae</taxon>
        <taxon>Rhizobium/Agrobacterium group</taxon>
        <taxon>Xaviernesmea</taxon>
    </lineage>
</organism>
<keyword evidence="4" id="KW-1185">Reference proteome</keyword>
<dbReference type="Gene3D" id="3.40.190.10">
    <property type="entry name" value="Periplasmic binding protein-like II"/>
    <property type="match status" value="2"/>
</dbReference>
<dbReference type="SUPFAM" id="SSF53850">
    <property type="entry name" value="Periplasmic binding protein-like II"/>
    <property type="match status" value="1"/>
</dbReference>
<sequence length="339" mass="37592">MSFIRKLTAFALGAMLAAPALAQDAGWDKVVEAAKKEGTVTVYNSQLGAPNFVAVIESFQEKYGIKVESLDVRASELTERLRSEQTAGRYLADIQMHSANSIETGKAQGIAVEPLGNIPNVANIRDDMKKEVSDDHVPGFLQAYGILVNTGLVKPEDEPKSWKDLADPKWKGKILSDDMRPLGSGGTMFVVFNKSFGQAFNEKLAENKPVFSRDLRNDARRVARGEYPIYIPQMFAFANDLQGLPIKVVVPEEGVPYVSIHFAIMKNAPHPNAARLFINHFLEMESQVTYAKAWMLPVVKGVEDQLDPESKRFASAKLLGTRELDEYGPMMDLAKKIYP</sequence>